<evidence type="ECO:0000256" key="1">
    <source>
        <dbReference type="ARBA" id="ARBA00005591"/>
    </source>
</evidence>
<dbReference type="EMBL" id="GECZ01017145">
    <property type="protein sequence ID" value="JAS52624.1"/>
    <property type="molecule type" value="Transcribed_RNA"/>
</dbReference>
<dbReference type="EC" id="1.8.4.11" evidence="2"/>
<sequence length="241" mass="27475">MFKAIFSNISNTIKGTNRFTEAGTMNLLHDINVPVETATFGMGCFWGVDSLFGGREGVIRTKVGYGGGKMPNPTYYNIGDHTEITQVEFDPKVVSYEDLLELFWKNHEPGARMKTQYCSLILYHSPEQKTLAEKTRDSLKQKSNRGVVTRIEPFDKFYDAEGYHQKYRLQQHSDLMKALGFRKDDEKLKTSHVAARVNAYLVGLASVKQFDAEAPKLGFNQETTDYIREYAVKYQGRGMHC</sequence>
<dbReference type="InterPro" id="IPR036509">
    <property type="entry name" value="Met_Sox_Rdtase_MsrA_sf"/>
</dbReference>
<organism evidence="7">
    <name type="scientific">Cuerna arida</name>
    <dbReference type="NCBI Taxonomy" id="1464854"/>
    <lineage>
        <taxon>Eukaryota</taxon>
        <taxon>Metazoa</taxon>
        <taxon>Ecdysozoa</taxon>
        <taxon>Arthropoda</taxon>
        <taxon>Hexapoda</taxon>
        <taxon>Insecta</taxon>
        <taxon>Pterygota</taxon>
        <taxon>Neoptera</taxon>
        <taxon>Paraneoptera</taxon>
        <taxon>Hemiptera</taxon>
        <taxon>Auchenorrhyncha</taxon>
        <taxon>Membracoidea</taxon>
        <taxon>Cicadellidae</taxon>
        <taxon>Cicadellinae</taxon>
        <taxon>Proconiini</taxon>
        <taxon>Cuerna</taxon>
    </lineage>
</organism>
<dbReference type="Gene3D" id="3.30.1060.10">
    <property type="entry name" value="Peptide methionine sulphoxide reductase MsrA"/>
    <property type="match status" value="1"/>
</dbReference>
<evidence type="ECO:0000256" key="2">
    <source>
        <dbReference type="ARBA" id="ARBA00012502"/>
    </source>
</evidence>
<gene>
    <name evidence="7" type="ORF">g.42427</name>
</gene>
<evidence type="ECO:0000256" key="4">
    <source>
        <dbReference type="ARBA" id="ARBA00030643"/>
    </source>
</evidence>
<dbReference type="FunFam" id="3.30.1060.10:FF:000004">
    <property type="entry name" value="Peptide methionine sulfoxide reductase A5"/>
    <property type="match status" value="1"/>
</dbReference>
<dbReference type="Pfam" id="PF01625">
    <property type="entry name" value="PMSR"/>
    <property type="match status" value="1"/>
</dbReference>
<feature type="domain" description="Selenoprotein methionine sulfoxide reductase A helical" evidence="6">
    <location>
        <begin position="184"/>
        <end position="217"/>
    </location>
</feature>
<keyword evidence="3" id="KW-0560">Oxidoreductase</keyword>
<dbReference type="NCBIfam" id="TIGR00401">
    <property type="entry name" value="msrA"/>
    <property type="match status" value="1"/>
</dbReference>
<protein>
    <recommendedName>
        <fullName evidence="2">peptide-methionine (S)-S-oxide reductase</fullName>
        <ecNumber evidence="2">1.8.4.11</ecNumber>
    </recommendedName>
    <alternativeName>
        <fullName evidence="4">Peptide-methionine (S)-S-oxide reductase</fullName>
    </alternativeName>
</protein>
<dbReference type="AlphaFoldDB" id="A0A1B6FR30"/>
<evidence type="ECO:0000256" key="3">
    <source>
        <dbReference type="ARBA" id="ARBA00023002"/>
    </source>
</evidence>
<reference evidence="7" key="1">
    <citation type="submission" date="2015-11" db="EMBL/GenBank/DDBJ databases">
        <title>De novo transcriptome assembly of four potential Pierce s Disease insect vectors from Arizona vineyards.</title>
        <authorList>
            <person name="Tassone E.E."/>
        </authorList>
    </citation>
    <scope>NUCLEOTIDE SEQUENCE</scope>
</reference>
<name>A0A1B6FR30_9HEMI</name>
<dbReference type="InterPro" id="IPR049006">
    <property type="entry name" value="MsrA_helical"/>
</dbReference>
<proteinExistence type="inferred from homology"/>
<evidence type="ECO:0000313" key="7">
    <source>
        <dbReference type="EMBL" id="JAS52624.1"/>
    </source>
</evidence>
<dbReference type="Pfam" id="PF20939">
    <property type="entry name" value="MsrA_helical"/>
    <property type="match status" value="1"/>
</dbReference>
<accession>A0A1B6FR30</accession>
<dbReference type="InterPro" id="IPR002569">
    <property type="entry name" value="Met_Sox_Rdtase_MsrA_dom"/>
</dbReference>
<comment type="similarity">
    <text evidence="1">Belongs to the MsrA Met sulfoxide reductase family.</text>
</comment>
<feature type="domain" description="Peptide methionine sulphoxide reductase MsrA" evidence="5">
    <location>
        <begin position="37"/>
        <end position="174"/>
    </location>
</feature>
<dbReference type="SUPFAM" id="SSF55068">
    <property type="entry name" value="Peptide methionine sulfoxide reductase"/>
    <property type="match status" value="1"/>
</dbReference>
<dbReference type="GO" id="GO:0008113">
    <property type="term" value="F:peptide-methionine (S)-S-oxide reductase activity"/>
    <property type="evidence" value="ECO:0007669"/>
    <property type="project" value="UniProtKB-EC"/>
</dbReference>
<dbReference type="PANTHER" id="PTHR43774:SF1">
    <property type="entry name" value="PEPTIDE METHIONINE SULFOXIDE REDUCTASE MSRA 2"/>
    <property type="match status" value="1"/>
</dbReference>
<evidence type="ECO:0000259" key="5">
    <source>
        <dbReference type="Pfam" id="PF01625"/>
    </source>
</evidence>
<dbReference type="PANTHER" id="PTHR43774">
    <property type="entry name" value="PEPTIDE METHIONINE SULFOXIDE REDUCTASE"/>
    <property type="match status" value="1"/>
</dbReference>
<evidence type="ECO:0000259" key="6">
    <source>
        <dbReference type="Pfam" id="PF20939"/>
    </source>
</evidence>
<dbReference type="HAMAP" id="MF_01401">
    <property type="entry name" value="MsrA"/>
    <property type="match status" value="1"/>
</dbReference>